<dbReference type="SMART" id="SM00490">
    <property type="entry name" value="HELICc"/>
    <property type="match status" value="1"/>
</dbReference>
<evidence type="ECO:0000259" key="6">
    <source>
        <dbReference type="PROSITE" id="PS51194"/>
    </source>
</evidence>
<dbReference type="Proteomes" id="UP001187192">
    <property type="component" value="Unassembled WGS sequence"/>
</dbReference>
<comment type="caution">
    <text evidence="7">The sequence shown here is derived from an EMBL/GenBank/DDBJ whole genome shotgun (WGS) entry which is preliminary data.</text>
</comment>
<dbReference type="InterPro" id="IPR027417">
    <property type="entry name" value="P-loop_NTPase"/>
</dbReference>
<dbReference type="SUPFAM" id="SSF54236">
    <property type="entry name" value="Ubiquitin-like"/>
    <property type="match status" value="1"/>
</dbReference>
<evidence type="ECO:0000259" key="4">
    <source>
        <dbReference type="PROSITE" id="PS50053"/>
    </source>
</evidence>
<dbReference type="CDD" id="cd18797">
    <property type="entry name" value="SF2_C_Hrq"/>
    <property type="match status" value="1"/>
</dbReference>
<feature type="domain" description="Helicase C-terminal" evidence="6">
    <location>
        <begin position="744"/>
        <end position="900"/>
    </location>
</feature>
<dbReference type="PROSITE" id="PS51194">
    <property type="entry name" value="HELICASE_CTER"/>
    <property type="match status" value="1"/>
</dbReference>
<feature type="compositionally biased region" description="Low complexity" evidence="3">
    <location>
        <begin position="424"/>
        <end position="433"/>
    </location>
</feature>
<dbReference type="InterPro" id="IPR001650">
    <property type="entry name" value="Helicase_C-like"/>
</dbReference>
<name>A0AA88DU99_FICCA</name>
<dbReference type="AlphaFoldDB" id="A0AA88DU99"/>
<dbReference type="InterPro" id="IPR029071">
    <property type="entry name" value="Ubiquitin-like_domsf"/>
</dbReference>
<dbReference type="InterPro" id="IPR011545">
    <property type="entry name" value="DEAD/DEAH_box_helicase_dom"/>
</dbReference>
<dbReference type="GO" id="GO:0005524">
    <property type="term" value="F:ATP binding"/>
    <property type="evidence" value="ECO:0007669"/>
    <property type="project" value="UniProtKB-KW"/>
</dbReference>
<organism evidence="7 8">
    <name type="scientific">Ficus carica</name>
    <name type="common">Common fig</name>
    <dbReference type="NCBI Taxonomy" id="3494"/>
    <lineage>
        <taxon>Eukaryota</taxon>
        <taxon>Viridiplantae</taxon>
        <taxon>Streptophyta</taxon>
        <taxon>Embryophyta</taxon>
        <taxon>Tracheophyta</taxon>
        <taxon>Spermatophyta</taxon>
        <taxon>Magnoliopsida</taxon>
        <taxon>eudicotyledons</taxon>
        <taxon>Gunneridae</taxon>
        <taxon>Pentapetalae</taxon>
        <taxon>rosids</taxon>
        <taxon>fabids</taxon>
        <taxon>Rosales</taxon>
        <taxon>Moraceae</taxon>
        <taxon>Ficeae</taxon>
        <taxon>Ficus</taxon>
    </lineage>
</organism>
<dbReference type="InterPro" id="IPR000626">
    <property type="entry name" value="Ubiquitin-like_dom"/>
</dbReference>
<dbReference type="SUPFAM" id="SSF52540">
    <property type="entry name" value="P-loop containing nucleoside triphosphate hydrolases"/>
    <property type="match status" value="1"/>
</dbReference>
<dbReference type="Pfam" id="PF00270">
    <property type="entry name" value="DEAD"/>
    <property type="match status" value="1"/>
</dbReference>
<feature type="domain" description="Helicase ATP-binding" evidence="5">
    <location>
        <begin position="510"/>
        <end position="691"/>
    </location>
</feature>
<evidence type="ECO:0000313" key="8">
    <source>
        <dbReference type="Proteomes" id="UP001187192"/>
    </source>
</evidence>
<dbReference type="PANTHER" id="PTHR47957">
    <property type="entry name" value="ATP-DEPENDENT HELICASE HRQ1"/>
    <property type="match status" value="1"/>
</dbReference>
<dbReference type="PROSITE" id="PS50053">
    <property type="entry name" value="UBIQUITIN_2"/>
    <property type="match status" value="1"/>
</dbReference>
<feature type="domain" description="Ubiquitin-like" evidence="4">
    <location>
        <begin position="8"/>
        <end position="93"/>
    </location>
</feature>
<evidence type="ECO:0000313" key="7">
    <source>
        <dbReference type="EMBL" id="GMN61718.1"/>
    </source>
</evidence>
<accession>A0AA88DU99</accession>
<keyword evidence="8" id="KW-1185">Reference proteome</keyword>
<dbReference type="GO" id="GO:0036297">
    <property type="term" value="P:interstrand cross-link repair"/>
    <property type="evidence" value="ECO:0007669"/>
    <property type="project" value="TreeGrafter"/>
</dbReference>
<dbReference type="FunFam" id="3.40.50.300:FF:001137">
    <property type="entry name" value="DEAD/DEAH box helicase"/>
    <property type="match status" value="1"/>
</dbReference>
<dbReference type="InterPro" id="IPR055227">
    <property type="entry name" value="HRQ1_WHD"/>
</dbReference>
<proteinExistence type="predicted"/>
<dbReference type="Gene3D" id="3.40.50.300">
    <property type="entry name" value="P-loop containing nucleotide triphosphate hydrolases"/>
    <property type="match status" value="2"/>
</dbReference>
<dbReference type="CDD" id="cd17923">
    <property type="entry name" value="DEXHc_Hrq1-like"/>
    <property type="match status" value="1"/>
</dbReference>
<gene>
    <name evidence="7" type="ORF">TIFTF001_030800</name>
</gene>
<dbReference type="SMART" id="SM00487">
    <property type="entry name" value="DEXDc"/>
    <property type="match status" value="1"/>
</dbReference>
<keyword evidence="1" id="KW-0547">Nucleotide-binding</keyword>
<feature type="region of interest" description="Disordered" evidence="3">
    <location>
        <begin position="413"/>
        <end position="445"/>
    </location>
</feature>
<sequence length="962" mass="106938">MAESESLREIVVRTITGDSTTVKLSGDSTVDDLKLLLKQNFPPASLSLNFHLFFKANTTPLFSLTFFFPGVKLRVQSRLSMHNIGDGDFMVLVPFTKKDTGQAQESDQSKTSTSFTNENSISKFADSAWSEIMQDLSYMRESAGTEDLNTERWSNIRGDGEEEMVGTGCSGSFQVKRKGGDDCDDLILDLLSSPESENVLDKKNYERLVMVLGSFSCLSHPNSGDCMLSRRATLLGFGVNGEGLHTNYGSSCLCPVWLKAIMQAFAFLNIVSALLQLRQERVSLTLLEEMMNQLGKFGVKLDPKDLQHLSVLSPKVVRFANDLEDETNSNNAIIIKGSAQRKVQVKENSESVCREMGVLEIFDALKQRESFLRTNLWEAVECSMFTKGNGKVTVLSLEELIVSVKSCRLAATTRSNERKKARKSSASSSSHSNSHSDPRRCHDTNTLSPLEMVEHLRKGIGSYGQMVHVEDISAREAVHVGIPNDVSQDVMSTLKNIGVTKLYSHQAESIEASLVGKHVVVATMTSSGKSLCYNLPVLQELCQNMSSCALYLFPTKALAQDQLRALSVMTKELDCGLNIGVYDGDTSQKDRAWLRDNARLLITNPDMLHLSILPYHKQFGRILSNLRFIVVDEAHAYKGAFGCHTAFILRRLHRLCTHVYGSDPLYVFSTATSANPREHCMELANLPTVELIQNDGSPAARKLFILWNPKLYRENVSKKTLSSWDTSEPADENSEFSSASPILDVSLLFAEMVQHGLRCIAFCKTRKLCELVLSYTREILQESAPHLVDSICAYRAGYIAQDRRNIERDFFGGKLCGVAATNALELGIDVGHIDVTLHLGFPGSIASLWQQAGRAGRREKPSLAVYVAFESPLDQYFMKNPRKLFGSPIECCHVDAQNQQVLEQHLVCAAFEYPLSLHYDEKYFGTGLNSGIVSVKNRGYLGSDPSHDSLAKMWNYIGHEQC</sequence>
<dbReference type="GO" id="GO:0003676">
    <property type="term" value="F:nucleic acid binding"/>
    <property type="evidence" value="ECO:0007669"/>
    <property type="project" value="InterPro"/>
</dbReference>
<evidence type="ECO:0000256" key="1">
    <source>
        <dbReference type="ARBA" id="ARBA00022741"/>
    </source>
</evidence>
<dbReference type="GO" id="GO:0005634">
    <property type="term" value="C:nucleus"/>
    <property type="evidence" value="ECO:0007669"/>
    <property type="project" value="TreeGrafter"/>
</dbReference>
<dbReference type="GO" id="GO:0006289">
    <property type="term" value="P:nucleotide-excision repair"/>
    <property type="evidence" value="ECO:0007669"/>
    <property type="project" value="TreeGrafter"/>
</dbReference>
<protein>
    <submittedName>
        <fullName evidence="7">Uncharacterized protein</fullName>
    </submittedName>
</protein>
<evidence type="ECO:0000256" key="2">
    <source>
        <dbReference type="ARBA" id="ARBA00022840"/>
    </source>
</evidence>
<evidence type="ECO:0000259" key="5">
    <source>
        <dbReference type="PROSITE" id="PS51192"/>
    </source>
</evidence>
<dbReference type="Pfam" id="PF00271">
    <property type="entry name" value="Helicase_C"/>
    <property type="match status" value="1"/>
</dbReference>
<dbReference type="CDD" id="cd17039">
    <property type="entry name" value="Ubl_ubiquitin_like"/>
    <property type="match status" value="1"/>
</dbReference>
<feature type="compositionally biased region" description="Basic and acidic residues" evidence="3">
    <location>
        <begin position="434"/>
        <end position="443"/>
    </location>
</feature>
<reference evidence="7" key="1">
    <citation type="submission" date="2023-07" db="EMBL/GenBank/DDBJ databases">
        <title>draft genome sequence of fig (Ficus carica).</title>
        <authorList>
            <person name="Takahashi T."/>
            <person name="Nishimura K."/>
        </authorList>
    </citation>
    <scope>NUCLEOTIDE SEQUENCE</scope>
</reference>
<dbReference type="InterPro" id="IPR014001">
    <property type="entry name" value="Helicase_ATP-bd"/>
</dbReference>
<dbReference type="Pfam" id="PF22982">
    <property type="entry name" value="WHD_HRQ1"/>
    <property type="match status" value="1"/>
</dbReference>
<evidence type="ECO:0000256" key="3">
    <source>
        <dbReference type="SAM" id="MobiDB-lite"/>
    </source>
</evidence>
<dbReference type="PROSITE" id="PS51192">
    <property type="entry name" value="HELICASE_ATP_BIND_1"/>
    <property type="match status" value="1"/>
</dbReference>
<dbReference type="PANTHER" id="PTHR47957:SF3">
    <property type="entry name" value="ATP-DEPENDENT HELICASE HRQ1"/>
    <property type="match status" value="1"/>
</dbReference>
<dbReference type="EMBL" id="BTGU01000116">
    <property type="protein sequence ID" value="GMN61718.1"/>
    <property type="molecule type" value="Genomic_DNA"/>
</dbReference>
<keyword evidence="2" id="KW-0067">ATP-binding</keyword>
<dbReference type="GO" id="GO:0043138">
    <property type="term" value="F:3'-5' DNA helicase activity"/>
    <property type="evidence" value="ECO:0007669"/>
    <property type="project" value="TreeGrafter"/>
</dbReference>